<proteinExistence type="predicted"/>
<dbReference type="PANTHER" id="PTHR39069">
    <property type="entry name" value="ECDYSONE-INDUCIBLE GENE E1, ISOFORM A"/>
    <property type="match status" value="1"/>
</dbReference>
<accession>A0A6M2DXU4</accession>
<dbReference type="InterPro" id="IPR006149">
    <property type="entry name" value="EB_dom"/>
</dbReference>
<keyword evidence="1" id="KW-0732">Signal</keyword>
<organism evidence="3">
    <name type="scientific">Xenopsylla cheopis</name>
    <name type="common">Oriental rat flea</name>
    <name type="synonym">Pulex cheopis</name>
    <dbReference type="NCBI Taxonomy" id="163159"/>
    <lineage>
        <taxon>Eukaryota</taxon>
        <taxon>Metazoa</taxon>
        <taxon>Ecdysozoa</taxon>
        <taxon>Arthropoda</taxon>
        <taxon>Hexapoda</taxon>
        <taxon>Insecta</taxon>
        <taxon>Pterygota</taxon>
        <taxon>Neoptera</taxon>
        <taxon>Endopterygota</taxon>
        <taxon>Siphonaptera</taxon>
        <taxon>Pulicidae</taxon>
        <taxon>Xenopsyllinae</taxon>
        <taxon>Xenopsylla</taxon>
    </lineage>
</organism>
<evidence type="ECO:0000256" key="1">
    <source>
        <dbReference type="SAM" id="SignalP"/>
    </source>
</evidence>
<evidence type="ECO:0000313" key="3">
    <source>
        <dbReference type="EMBL" id="NOV50500.1"/>
    </source>
</evidence>
<feature type="chain" id="PRO_5026894872" evidence="1">
    <location>
        <begin position="24"/>
        <end position="240"/>
    </location>
</feature>
<protein>
    <submittedName>
        <fullName evidence="3">Putative platelet endothelial aggregation receptor 1-like isoform x2</fullName>
    </submittedName>
</protein>
<dbReference type="AlphaFoldDB" id="A0A6M2DXU4"/>
<dbReference type="PANTHER" id="PTHR39069:SF8">
    <property type="entry name" value="FI17111P1"/>
    <property type="match status" value="1"/>
</dbReference>
<name>A0A6M2DXU4_XENCH</name>
<feature type="signal peptide" evidence="1">
    <location>
        <begin position="1"/>
        <end position="23"/>
    </location>
</feature>
<evidence type="ECO:0000259" key="2">
    <source>
        <dbReference type="Pfam" id="PF01683"/>
    </source>
</evidence>
<sequence length="240" mass="26640">MAAALCKCFVSLALVALVSFVSAQEFQEDHIPPGMGRALNDNCSYDGDCRMQNVYCDQQQHKCVCKRGFKLNNNRNDCIATVGVTCQSNQDCASLPNSLCTSNLCVCKYNYVPHPEEQICLERKKLGEHCKVGEQCHTQYNFNAHCINEVCVCREDHHESMNKTCIQSKSLGQSCIDNMECYIGDEYLDKTQCRQNTCICKPEFPINEDGKCGSGAPGTQVWSSVMTLAVMASVAKIIAM</sequence>
<dbReference type="Pfam" id="PF01683">
    <property type="entry name" value="EB"/>
    <property type="match status" value="1"/>
</dbReference>
<feature type="domain" description="EB" evidence="2">
    <location>
        <begin position="157"/>
        <end position="212"/>
    </location>
</feature>
<reference evidence="3" key="1">
    <citation type="submission" date="2020-03" db="EMBL/GenBank/DDBJ databases">
        <title>Transcriptomic Profiling of the Digestive Tract of the Rat Flea, Xenopsylla cheopis, Following Blood Feeding and Infection with Yersinia pestis.</title>
        <authorList>
            <person name="Bland D.M."/>
            <person name="Martens C.A."/>
            <person name="Virtaneva K."/>
            <person name="Kanakabandi K."/>
            <person name="Long D."/>
            <person name="Rosenke R."/>
            <person name="Saturday G.A."/>
            <person name="Hoyt F.H."/>
            <person name="Bruno D.P."/>
            <person name="Ribeiro J.M.C."/>
            <person name="Hinnebusch J."/>
        </authorList>
    </citation>
    <scope>NUCLEOTIDE SEQUENCE</scope>
</reference>
<dbReference type="EMBL" id="GIIL01006774">
    <property type="protein sequence ID" value="NOV50500.1"/>
    <property type="molecule type" value="Transcribed_RNA"/>
</dbReference>
<keyword evidence="3" id="KW-0675">Receptor</keyword>